<organism evidence="2 3">
    <name type="scientific">Porphyridium purpureum</name>
    <name type="common">Red alga</name>
    <name type="synonym">Porphyridium cruentum</name>
    <dbReference type="NCBI Taxonomy" id="35688"/>
    <lineage>
        <taxon>Eukaryota</taxon>
        <taxon>Rhodophyta</taxon>
        <taxon>Bangiophyceae</taxon>
        <taxon>Porphyridiales</taxon>
        <taxon>Porphyridiaceae</taxon>
        <taxon>Porphyridium</taxon>
    </lineage>
</organism>
<dbReference type="AlphaFoldDB" id="A0A5J4YK84"/>
<reference evidence="3" key="1">
    <citation type="journal article" date="2019" name="Nat. Commun.">
        <title>Expansion of phycobilisome linker gene families in mesophilic red algae.</title>
        <authorList>
            <person name="Lee J."/>
            <person name="Kim D."/>
            <person name="Bhattacharya D."/>
            <person name="Yoon H.S."/>
        </authorList>
    </citation>
    <scope>NUCLEOTIDE SEQUENCE [LARGE SCALE GENOMIC DNA]</scope>
    <source>
        <strain evidence="3">CCMP 1328</strain>
    </source>
</reference>
<dbReference type="Proteomes" id="UP000324585">
    <property type="component" value="Unassembled WGS sequence"/>
</dbReference>
<sequence>MDLRPSDVKLAPAPGGCLVTGAAGLCGRRLVEMLSEAGAKLVVGFDRAPQPTGMHALKIKPGCELRWVQGDLAEKQDVMNAFESCKGEIDCVFHMAALVGPYHAHDAYYRVNYHGTLHVIDACRKFNVRNVVMSSSPSTRMDGSDVVWKREDELSIRPPGQFLEAYAESKAMGEEALRQACDGEKLLAVIVAPHQVYGPFDNLFLPNFLRRAKSLRIFGDGENKISLCYVDNYCHALILGSVALFPGSPVLGKFYIATDGPPQKLWYLLDRAITELTPHPSLFSKTKVPYSIMMGIARICQAINGVFGTSIALRPFVVKMLTIERTFNIANIQTDFGYQPLYSFDEAFPATLNWYANTREFWDTL</sequence>
<dbReference type="OrthoDB" id="10058185at2759"/>
<dbReference type="InterPro" id="IPR050177">
    <property type="entry name" value="Lipid_A_modif_metabolic_enz"/>
</dbReference>
<dbReference type="PANTHER" id="PTHR43245:SF51">
    <property type="entry name" value="SHORT CHAIN DEHYDROGENASE_REDUCTASE FAMILY 42E, MEMBER 2"/>
    <property type="match status" value="1"/>
</dbReference>
<dbReference type="PANTHER" id="PTHR43245">
    <property type="entry name" value="BIFUNCTIONAL POLYMYXIN RESISTANCE PROTEIN ARNA"/>
    <property type="match status" value="1"/>
</dbReference>
<evidence type="ECO:0000259" key="1">
    <source>
        <dbReference type="Pfam" id="PF01370"/>
    </source>
</evidence>
<feature type="domain" description="NAD-dependent epimerase/dehydratase" evidence="1">
    <location>
        <begin position="18"/>
        <end position="238"/>
    </location>
</feature>
<dbReference type="Gene3D" id="3.40.50.720">
    <property type="entry name" value="NAD(P)-binding Rossmann-like Domain"/>
    <property type="match status" value="1"/>
</dbReference>
<evidence type="ECO:0000313" key="2">
    <source>
        <dbReference type="EMBL" id="KAA8491174.1"/>
    </source>
</evidence>
<protein>
    <submittedName>
        <fullName evidence="2">3beta-hydroxysteroid-dehydrogenase/decarboxylase isoform 1</fullName>
    </submittedName>
</protein>
<evidence type="ECO:0000313" key="3">
    <source>
        <dbReference type="Proteomes" id="UP000324585"/>
    </source>
</evidence>
<name>A0A5J4YK84_PORPP</name>
<dbReference type="Pfam" id="PF01370">
    <property type="entry name" value="Epimerase"/>
    <property type="match status" value="1"/>
</dbReference>
<dbReference type="SUPFAM" id="SSF51735">
    <property type="entry name" value="NAD(P)-binding Rossmann-fold domains"/>
    <property type="match status" value="1"/>
</dbReference>
<dbReference type="InterPro" id="IPR001509">
    <property type="entry name" value="Epimerase_deHydtase"/>
</dbReference>
<proteinExistence type="predicted"/>
<dbReference type="EMBL" id="VRMN01000015">
    <property type="protein sequence ID" value="KAA8491174.1"/>
    <property type="molecule type" value="Genomic_DNA"/>
</dbReference>
<dbReference type="InterPro" id="IPR036291">
    <property type="entry name" value="NAD(P)-bd_dom_sf"/>
</dbReference>
<accession>A0A5J4YK84</accession>
<keyword evidence="3" id="KW-1185">Reference proteome</keyword>
<gene>
    <name evidence="2" type="ORF">FVE85_9469</name>
</gene>
<dbReference type="OMA" id="STAHWFD"/>
<comment type="caution">
    <text evidence="2">The sequence shown here is derived from an EMBL/GenBank/DDBJ whole genome shotgun (WGS) entry which is preliminary data.</text>
</comment>